<evidence type="ECO:0000256" key="7">
    <source>
        <dbReference type="ARBA" id="ARBA00024211"/>
    </source>
</evidence>
<keyword evidence="6" id="KW-0131">Cell cycle</keyword>
<dbReference type="Proteomes" id="UP001454036">
    <property type="component" value="Unassembled WGS sequence"/>
</dbReference>
<dbReference type="PANTHER" id="PTHR31083:SF5">
    <property type="entry name" value="PROTEIN SOSEKI 1"/>
    <property type="match status" value="1"/>
</dbReference>
<dbReference type="Pfam" id="PF06136">
    <property type="entry name" value="SOK"/>
    <property type="match status" value="1"/>
</dbReference>
<evidence type="ECO:0000256" key="2">
    <source>
        <dbReference type="ARBA" id="ARBA00022473"/>
    </source>
</evidence>
<feature type="domain" description="SOSEKI DIX-like" evidence="9">
    <location>
        <begin position="14"/>
        <end position="100"/>
    </location>
</feature>
<keyword evidence="5" id="KW-0472">Membrane</keyword>
<evidence type="ECO:0000256" key="8">
    <source>
        <dbReference type="SAM" id="MobiDB-lite"/>
    </source>
</evidence>
<sequence length="350" mass="39741">MEAAQSGVEVRTIHIIYFLCRKGHIEDPHLIRVHQLSKNGIRLRDIKRWLAELRGKDMPESFAWSYKRKYMKGYVWQDLLDDDLITPHFNNEYVLKGSEISPSLISSHDTNKEANRNISMQKEPLLEEAKEKPSIEDHLIQKKSSSEIEEELPESTLPNDFMKVHEEIKKITMENEKSSSTKSDNNSSSTKSKSKSHGSVKMFTNFITCRTFETKESVIVPSVKSSFDEANKKCGEICKVQQRTNGKYYMNKPRNGSRCDGATEPTSFCSPRKSSAIYYMPLNGPTCSQCGKQFKPEKLHSHMLSCKGIKAIAKGSYPPTIPPNNAVENRPLNTAESIYRQSVSGSLLTH</sequence>
<proteinExistence type="inferred from homology"/>
<feature type="compositionally biased region" description="Basic and acidic residues" evidence="8">
    <location>
        <begin position="124"/>
        <end position="146"/>
    </location>
</feature>
<comment type="subcellular location">
    <subcellularLocation>
        <location evidence="1">Cell membrane</location>
        <topology evidence="1">Peripheral membrane protein</topology>
        <orientation evidence="1">Cytoplasmic side</orientation>
    </subcellularLocation>
</comment>
<evidence type="ECO:0000256" key="1">
    <source>
        <dbReference type="ARBA" id="ARBA00004413"/>
    </source>
</evidence>
<dbReference type="InterPro" id="IPR010369">
    <property type="entry name" value="SOK"/>
</dbReference>
<evidence type="ECO:0000256" key="5">
    <source>
        <dbReference type="ARBA" id="ARBA00023136"/>
    </source>
</evidence>
<keyword evidence="11" id="KW-1185">Reference proteome</keyword>
<dbReference type="GO" id="GO:0051258">
    <property type="term" value="P:protein polymerization"/>
    <property type="evidence" value="ECO:0007669"/>
    <property type="project" value="UniProtKB-ARBA"/>
</dbReference>
<dbReference type="InterPro" id="IPR048351">
    <property type="entry name" value="SOK_DIX"/>
</dbReference>
<evidence type="ECO:0000313" key="11">
    <source>
        <dbReference type="Proteomes" id="UP001454036"/>
    </source>
</evidence>
<keyword evidence="3" id="KW-1003">Cell membrane</keyword>
<evidence type="ECO:0000259" key="9">
    <source>
        <dbReference type="Pfam" id="PF06136"/>
    </source>
</evidence>
<evidence type="ECO:0000256" key="3">
    <source>
        <dbReference type="ARBA" id="ARBA00022475"/>
    </source>
</evidence>
<protein>
    <recommendedName>
        <fullName evidence="9">SOSEKI DIX-like domain-containing protein</fullName>
    </recommendedName>
</protein>
<comment type="similarity">
    <text evidence="7">Belongs to the SOSEKI family.</text>
</comment>
<evidence type="ECO:0000256" key="6">
    <source>
        <dbReference type="ARBA" id="ARBA00023306"/>
    </source>
</evidence>
<dbReference type="EMBL" id="BAABME010004655">
    <property type="protein sequence ID" value="GAA0163094.1"/>
    <property type="molecule type" value="Genomic_DNA"/>
</dbReference>
<keyword evidence="2" id="KW-0217">Developmental protein</keyword>
<feature type="compositionally biased region" description="Basic and acidic residues" evidence="8">
    <location>
        <begin position="162"/>
        <end position="179"/>
    </location>
</feature>
<dbReference type="AlphaFoldDB" id="A0AAV3QGD3"/>
<reference evidence="10 11" key="1">
    <citation type="submission" date="2024-01" db="EMBL/GenBank/DDBJ databases">
        <title>The complete chloroplast genome sequence of Lithospermum erythrorhizon: insights into the phylogenetic relationship among Boraginaceae species and the maternal lineages of purple gromwells.</title>
        <authorList>
            <person name="Okada T."/>
            <person name="Watanabe K."/>
        </authorList>
    </citation>
    <scope>NUCLEOTIDE SEQUENCE [LARGE SCALE GENOMIC DNA]</scope>
</reference>
<evidence type="ECO:0000313" key="10">
    <source>
        <dbReference type="EMBL" id="GAA0163094.1"/>
    </source>
</evidence>
<feature type="compositionally biased region" description="Low complexity" evidence="8">
    <location>
        <begin position="180"/>
        <end position="191"/>
    </location>
</feature>
<dbReference type="GO" id="GO:0051301">
    <property type="term" value="P:cell division"/>
    <property type="evidence" value="ECO:0007669"/>
    <property type="project" value="UniProtKB-KW"/>
</dbReference>
<dbReference type="GO" id="GO:0005886">
    <property type="term" value="C:plasma membrane"/>
    <property type="evidence" value="ECO:0007669"/>
    <property type="project" value="UniProtKB-SubCell"/>
</dbReference>
<comment type="caution">
    <text evidence="10">The sequence shown here is derived from an EMBL/GenBank/DDBJ whole genome shotgun (WGS) entry which is preliminary data.</text>
</comment>
<evidence type="ECO:0000256" key="4">
    <source>
        <dbReference type="ARBA" id="ARBA00022618"/>
    </source>
</evidence>
<accession>A0AAV3QGD3</accession>
<feature type="region of interest" description="Disordered" evidence="8">
    <location>
        <begin position="105"/>
        <end position="197"/>
    </location>
</feature>
<organism evidence="10 11">
    <name type="scientific">Lithospermum erythrorhizon</name>
    <name type="common">Purple gromwell</name>
    <name type="synonym">Lithospermum officinale var. erythrorhizon</name>
    <dbReference type="NCBI Taxonomy" id="34254"/>
    <lineage>
        <taxon>Eukaryota</taxon>
        <taxon>Viridiplantae</taxon>
        <taxon>Streptophyta</taxon>
        <taxon>Embryophyta</taxon>
        <taxon>Tracheophyta</taxon>
        <taxon>Spermatophyta</taxon>
        <taxon>Magnoliopsida</taxon>
        <taxon>eudicotyledons</taxon>
        <taxon>Gunneridae</taxon>
        <taxon>Pentapetalae</taxon>
        <taxon>asterids</taxon>
        <taxon>lamiids</taxon>
        <taxon>Boraginales</taxon>
        <taxon>Boraginaceae</taxon>
        <taxon>Boraginoideae</taxon>
        <taxon>Lithospermeae</taxon>
        <taxon>Lithospermum</taxon>
    </lineage>
</organism>
<name>A0AAV3QGD3_LITER</name>
<dbReference type="PANTHER" id="PTHR31083">
    <property type="entry name" value="UPSTREAM OF FLC PROTEIN (DUF966)"/>
    <property type="match status" value="1"/>
</dbReference>
<keyword evidence="4" id="KW-0132">Cell division</keyword>
<gene>
    <name evidence="10" type="ORF">LIER_19048</name>
</gene>